<sequence length="163" mass="17020">MWKHLVTGIPSSIVVLISVWFRAAPLEPTLTSFTSVGPGGCSADCSCPTCPVVTCEAERFIAATATASLQWWWSLTLISLVVNSIVVGCLWVSLPYICVGVFESKRPSIIAGGKTTEPIITLISEVKAEQATLEGASVATLSAGKGGPVTPGSLAAWRKSQGI</sequence>
<evidence type="ECO:0000313" key="4">
    <source>
        <dbReference type="EMBL" id="CAE8737125.1"/>
    </source>
</evidence>
<dbReference type="AlphaFoldDB" id="A0A813LNQ7"/>
<dbReference type="Proteomes" id="UP000626109">
    <property type="component" value="Unassembled WGS sequence"/>
</dbReference>
<comment type="caution">
    <text evidence="4">The sequence shown here is derived from an EMBL/GenBank/DDBJ whole genome shotgun (WGS) entry which is preliminary data.</text>
</comment>
<feature type="transmembrane region" description="Helical" evidence="1">
    <location>
        <begin position="71"/>
        <end position="99"/>
    </location>
</feature>
<evidence type="ECO:0000256" key="2">
    <source>
        <dbReference type="SAM" id="SignalP"/>
    </source>
</evidence>
<evidence type="ECO:0000313" key="3">
    <source>
        <dbReference type="EMBL" id="CAE8645449.1"/>
    </source>
</evidence>
<name>A0A813LNQ7_POLGL</name>
<gene>
    <name evidence="3" type="ORF">PGLA2088_LOCUS3915</name>
    <name evidence="4" type="ORF">PGLA2088_LOCUS48622</name>
</gene>
<feature type="chain" id="PRO_5035596752" evidence="2">
    <location>
        <begin position="26"/>
        <end position="163"/>
    </location>
</feature>
<keyword evidence="2" id="KW-0732">Signal</keyword>
<keyword evidence="1" id="KW-0472">Membrane</keyword>
<accession>A0A813LNQ7</accession>
<organism evidence="4 5">
    <name type="scientific">Polarella glacialis</name>
    <name type="common">Dinoflagellate</name>
    <dbReference type="NCBI Taxonomy" id="89957"/>
    <lineage>
        <taxon>Eukaryota</taxon>
        <taxon>Sar</taxon>
        <taxon>Alveolata</taxon>
        <taxon>Dinophyceae</taxon>
        <taxon>Suessiales</taxon>
        <taxon>Suessiaceae</taxon>
        <taxon>Polarella</taxon>
    </lineage>
</organism>
<proteinExistence type="predicted"/>
<evidence type="ECO:0000256" key="1">
    <source>
        <dbReference type="SAM" id="Phobius"/>
    </source>
</evidence>
<protein>
    <submittedName>
        <fullName evidence="4">Uncharacterized protein</fullName>
    </submittedName>
</protein>
<dbReference type="EMBL" id="CAJNNW010036733">
    <property type="protein sequence ID" value="CAE8737125.1"/>
    <property type="molecule type" value="Genomic_DNA"/>
</dbReference>
<evidence type="ECO:0000313" key="5">
    <source>
        <dbReference type="Proteomes" id="UP000626109"/>
    </source>
</evidence>
<dbReference type="EMBL" id="CAJNNW010003506">
    <property type="protein sequence ID" value="CAE8645449.1"/>
    <property type="molecule type" value="Genomic_DNA"/>
</dbReference>
<keyword evidence="1" id="KW-1133">Transmembrane helix</keyword>
<keyword evidence="1" id="KW-0812">Transmembrane</keyword>
<reference evidence="4" key="1">
    <citation type="submission" date="2021-02" db="EMBL/GenBank/DDBJ databases">
        <authorList>
            <person name="Dougan E. K."/>
            <person name="Rhodes N."/>
            <person name="Thang M."/>
            <person name="Chan C."/>
        </authorList>
    </citation>
    <scope>NUCLEOTIDE SEQUENCE</scope>
</reference>
<feature type="signal peptide" evidence="2">
    <location>
        <begin position="1"/>
        <end position="25"/>
    </location>
</feature>